<protein>
    <submittedName>
        <fullName evidence="5">WD domain, G-beta repeat protein</fullName>
    </submittedName>
</protein>
<dbReference type="PROSITE" id="PS50082">
    <property type="entry name" value="WD_REPEATS_2"/>
    <property type="match status" value="2"/>
</dbReference>
<dbReference type="AlphaFoldDB" id="I7LVU1"/>
<accession>I7LVU1</accession>
<dbReference type="InParanoid" id="I7LVU1"/>
<evidence type="ECO:0000256" key="4">
    <source>
        <dbReference type="SAM" id="MobiDB-lite"/>
    </source>
</evidence>
<proteinExistence type="predicted"/>
<feature type="repeat" description="WD" evidence="3">
    <location>
        <begin position="629"/>
        <end position="663"/>
    </location>
</feature>
<dbReference type="PANTHER" id="PTHR45532">
    <property type="entry name" value="WD REPEAT-CONTAINING PROTEIN 97"/>
    <property type="match status" value="1"/>
</dbReference>
<dbReference type="eggNOG" id="ENOG502SRR1">
    <property type="taxonomic scope" value="Eukaryota"/>
</dbReference>
<dbReference type="InterPro" id="IPR019775">
    <property type="entry name" value="WD40_repeat_CS"/>
</dbReference>
<feature type="compositionally biased region" description="Basic and acidic residues" evidence="4">
    <location>
        <begin position="934"/>
        <end position="943"/>
    </location>
</feature>
<keyword evidence="6" id="KW-1185">Reference proteome</keyword>
<evidence type="ECO:0000313" key="6">
    <source>
        <dbReference type="Proteomes" id="UP000009168"/>
    </source>
</evidence>
<dbReference type="Pfam" id="PF00400">
    <property type="entry name" value="WD40"/>
    <property type="match status" value="2"/>
</dbReference>
<dbReference type="SMART" id="SM00320">
    <property type="entry name" value="WD40"/>
    <property type="match status" value="3"/>
</dbReference>
<dbReference type="GeneID" id="7838711"/>
<evidence type="ECO:0000256" key="1">
    <source>
        <dbReference type="ARBA" id="ARBA00022574"/>
    </source>
</evidence>
<keyword evidence="2" id="KW-0677">Repeat</keyword>
<dbReference type="Proteomes" id="UP000009168">
    <property type="component" value="Unassembled WGS sequence"/>
</dbReference>
<dbReference type="Gene3D" id="2.130.10.10">
    <property type="entry name" value="YVTN repeat-like/Quinoprotein amine dehydrogenase"/>
    <property type="match status" value="2"/>
</dbReference>
<dbReference type="SUPFAM" id="SSF50978">
    <property type="entry name" value="WD40 repeat-like"/>
    <property type="match status" value="1"/>
</dbReference>
<feature type="repeat" description="WD" evidence="3">
    <location>
        <begin position="254"/>
        <end position="296"/>
    </location>
</feature>
<gene>
    <name evidence="5" type="ORF">TTHERM_00591550</name>
</gene>
<dbReference type="PROSITE" id="PS50294">
    <property type="entry name" value="WD_REPEATS_REGION"/>
    <property type="match status" value="1"/>
</dbReference>
<dbReference type="PANTHER" id="PTHR45532:SF1">
    <property type="entry name" value="WD REPEAT-CONTAINING PROTEIN 97"/>
    <property type="match status" value="1"/>
</dbReference>
<evidence type="ECO:0000256" key="2">
    <source>
        <dbReference type="ARBA" id="ARBA00022737"/>
    </source>
</evidence>
<sequence length="1115" mass="129023">MNFKQVNIGCIQKDILRSNYSVSHYCWNENEGTVLIYDGHKNLILYNLKKMKEEKKLNFSNLSKSRHVQNACYVKAYNVYFVLSDDWWMYVIRATEFEFAAKFQSEVKYAMFMHYIEHKNAFISVTNEQCHYVQVKFKTNLKPQKYSSFVEFQCEVIQHLEVQDPMSWNKGYCFQAEESKLLTWDINDVSVFNTDKQLQTVFMLKGIGNKDTNINCCIYLGKYEYLIAGYYGGAMKVWKVEQDGTNRKILMHTFDAHSRQVLSICKHSTEPKMVVSAGSDHTLKYWNIDTFQFLFSFRAANIYNHIILLSSSFFITTQDDVTSAGYVTGSLTFLYTHSSEVIGIDKTYSTTSESNGHTLKRVQLTLKNNSGLSLDSELLQDYKLSSNPSNNPVSVLYPPPVSKKILNIVTCPYNEDILFIHIETGGFCKYQFKKSTENTLFFIETIINPNQFLDFQSKPFSQQITSMKFLDIIPPKYDMDIGDAANFGYDKENQVLTLEEYQNKINDLKLVAFGSEKGSIIFVSMNGQFDKIYTRFTFHRDEILELGVVKYKHNPTERYLLSFSREGFFKMVGFTNKSADLIKSITIGQNFDMMKCFENKVILTTMQGDMKMFSLKEDKNLIIKQYENTNEHERKIVTIDIDLQKKFILTASKDNKIKIWNFKKIILLQINLYEKLSGATFVNDQLDIVFSHSGRISLLTYKQIVRDIESGLKNAEEYSLNAKKGYSTIEDYFQNNQTVVFQDDPKISSQTFLASQKGFFSQKTKKFNLGISFQNTNSFYGDGDIGSSKLNKQAKSIYIRRQTIQQSSQNAQSISPSPYKSISYKDQPHTVTSMFFPQPNHNSGNAQNGQKQDEKYVTLFQQQGQNIPLNQLVEDNGKKRQAYSLNPHQNATIENTQYNFNKVYGSPIRSERSPASSYDTTQYKINTTSKKQRYNTENHHTETSEFDQTSTSFTQPKYKISNHNLNMMNSPHYFYQTEGSSPPANSKLPEIKYKPTKKKIELKNNDLQPISNDAQKLFQPLSPEQKFVCITALPKEQTKRYKYSLLEKFAIDRIAKRLASSRRENTLNKIILKNLGQPQEDFSLQVQSSQYNPLFSNLTTNINQRKGTKSFHHQN</sequence>
<name>I7LVU1_TETTS</name>
<dbReference type="EMBL" id="GG662637">
    <property type="protein sequence ID" value="EAR99719.2"/>
    <property type="molecule type" value="Genomic_DNA"/>
</dbReference>
<dbReference type="STRING" id="312017.I7LVU1"/>
<evidence type="ECO:0000256" key="3">
    <source>
        <dbReference type="PROSITE-ProRule" id="PRU00221"/>
    </source>
</evidence>
<evidence type="ECO:0000313" key="5">
    <source>
        <dbReference type="EMBL" id="EAR99719.2"/>
    </source>
</evidence>
<organism evidence="5 6">
    <name type="scientific">Tetrahymena thermophila (strain SB210)</name>
    <dbReference type="NCBI Taxonomy" id="312017"/>
    <lineage>
        <taxon>Eukaryota</taxon>
        <taxon>Sar</taxon>
        <taxon>Alveolata</taxon>
        <taxon>Ciliophora</taxon>
        <taxon>Intramacronucleata</taxon>
        <taxon>Oligohymenophorea</taxon>
        <taxon>Hymenostomatida</taxon>
        <taxon>Tetrahymenina</taxon>
        <taxon>Tetrahymenidae</taxon>
        <taxon>Tetrahymena</taxon>
    </lineage>
</organism>
<dbReference type="RefSeq" id="XP_001019964.2">
    <property type="nucleotide sequence ID" value="XM_001019964.3"/>
</dbReference>
<keyword evidence="1 3" id="KW-0853">WD repeat</keyword>
<dbReference type="InterPro" id="IPR036322">
    <property type="entry name" value="WD40_repeat_dom_sf"/>
</dbReference>
<dbReference type="KEGG" id="tet:TTHERM_00591550"/>
<feature type="region of interest" description="Disordered" evidence="4">
    <location>
        <begin position="931"/>
        <end position="950"/>
    </location>
</feature>
<dbReference type="InterPro" id="IPR001680">
    <property type="entry name" value="WD40_rpt"/>
</dbReference>
<dbReference type="InterPro" id="IPR015943">
    <property type="entry name" value="WD40/YVTN_repeat-like_dom_sf"/>
</dbReference>
<reference evidence="6" key="1">
    <citation type="journal article" date="2006" name="PLoS Biol.">
        <title>Macronuclear genome sequence of the ciliate Tetrahymena thermophila, a model eukaryote.</title>
        <authorList>
            <person name="Eisen J.A."/>
            <person name="Coyne R.S."/>
            <person name="Wu M."/>
            <person name="Wu D."/>
            <person name="Thiagarajan M."/>
            <person name="Wortman J.R."/>
            <person name="Badger J.H."/>
            <person name="Ren Q."/>
            <person name="Amedeo P."/>
            <person name="Jones K.M."/>
            <person name="Tallon L.J."/>
            <person name="Delcher A.L."/>
            <person name="Salzberg S.L."/>
            <person name="Silva J.C."/>
            <person name="Haas B.J."/>
            <person name="Majoros W.H."/>
            <person name="Farzad M."/>
            <person name="Carlton J.M."/>
            <person name="Smith R.K. Jr."/>
            <person name="Garg J."/>
            <person name="Pearlman R.E."/>
            <person name="Karrer K.M."/>
            <person name="Sun L."/>
            <person name="Manning G."/>
            <person name="Elde N.C."/>
            <person name="Turkewitz A.P."/>
            <person name="Asai D.J."/>
            <person name="Wilkes D.E."/>
            <person name="Wang Y."/>
            <person name="Cai H."/>
            <person name="Collins K."/>
            <person name="Stewart B.A."/>
            <person name="Lee S.R."/>
            <person name="Wilamowska K."/>
            <person name="Weinberg Z."/>
            <person name="Ruzzo W.L."/>
            <person name="Wloga D."/>
            <person name="Gaertig J."/>
            <person name="Frankel J."/>
            <person name="Tsao C.-C."/>
            <person name="Gorovsky M.A."/>
            <person name="Keeling P.J."/>
            <person name="Waller R.F."/>
            <person name="Patron N.J."/>
            <person name="Cherry J.M."/>
            <person name="Stover N.A."/>
            <person name="Krieger C.J."/>
            <person name="del Toro C."/>
            <person name="Ryder H.F."/>
            <person name="Williamson S.C."/>
            <person name="Barbeau R.A."/>
            <person name="Hamilton E.P."/>
            <person name="Orias E."/>
        </authorList>
    </citation>
    <scope>NUCLEOTIDE SEQUENCE [LARGE SCALE GENOMIC DNA]</scope>
    <source>
        <strain evidence="6">SB210</strain>
    </source>
</reference>
<dbReference type="OrthoDB" id="6262491at2759"/>
<dbReference type="PROSITE" id="PS00678">
    <property type="entry name" value="WD_REPEATS_1"/>
    <property type="match status" value="1"/>
</dbReference>